<sequence length="82" mass="9546">MYILLVNKTFKTLKAIIQQKRNTVMQKSFFNHKLTLLCSCKIIYKFICILMLCLEITALQTQTSQESVFWKCNTMPHGPANT</sequence>
<dbReference type="EMBL" id="GBXM01013675">
    <property type="protein sequence ID" value="JAH94902.1"/>
    <property type="molecule type" value="Transcribed_RNA"/>
</dbReference>
<accession>A0A0E9WWT4</accession>
<reference evidence="1" key="1">
    <citation type="submission" date="2014-11" db="EMBL/GenBank/DDBJ databases">
        <authorList>
            <person name="Amaro Gonzalez C."/>
        </authorList>
    </citation>
    <scope>NUCLEOTIDE SEQUENCE</scope>
</reference>
<organism evidence="1">
    <name type="scientific">Anguilla anguilla</name>
    <name type="common">European freshwater eel</name>
    <name type="synonym">Muraena anguilla</name>
    <dbReference type="NCBI Taxonomy" id="7936"/>
    <lineage>
        <taxon>Eukaryota</taxon>
        <taxon>Metazoa</taxon>
        <taxon>Chordata</taxon>
        <taxon>Craniata</taxon>
        <taxon>Vertebrata</taxon>
        <taxon>Euteleostomi</taxon>
        <taxon>Actinopterygii</taxon>
        <taxon>Neopterygii</taxon>
        <taxon>Teleostei</taxon>
        <taxon>Anguilliformes</taxon>
        <taxon>Anguillidae</taxon>
        <taxon>Anguilla</taxon>
    </lineage>
</organism>
<reference evidence="1" key="2">
    <citation type="journal article" date="2015" name="Fish Shellfish Immunol.">
        <title>Early steps in the European eel (Anguilla anguilla)-Vibrio vulnificus interaction in the gills: Role of the RtxA13 toxin.</title>
        <authorList>
            <person name="Callol A."/>
            <person name="Pajuelo D."/>
            <person name="Ebbesson L."/>
            <person name="Teles M."/>
            <person name="MacKenzie S."/>
            <person name="Amaro C."/>
        </authorList>
    </citation>
    <scope>NUCLEOTIDE SEQUENCE</scope>
</reference>
<proteinExistence type="predicted"/>
<dbReference type="AlphaFoldDB" id="A0A0E9WWT4"/>
<name>A0A0E9WWT4_ANGAN</name>
<protein>
    <submittedName>
        <fullName evidence="1">Uncharacterized protein</fullName>
    </submittedName>
</protein>
<evidence type="ECO:0000313" key="1">
    <source>
        <dbReference type="EMBL" id="JAH94902.1"/>
    </source>
</evidence>